<dbReference type="STRING" id="90262.A0A1X2I4G4"/>
<feature type="region of interest" description="Disordered" evidence="1">
    <location>
        <begin position="59"/>
        <end position="84"/>
    </location>
</feature>
<dbReference type="PANTHER" id="PTHR12785">
    <property type="entry name" value="SPLICING FACTOR 3B"/>
    <property type="match status" value="1"/>
</dbReference>
<accession>A0A1X2I4G4</accession>
<dbReference type="AlphaFoldDB" id="A0A1X2I4G4"/>
<dbReference type="OrthoDB" id="10260794at2759"/>
<dbReference type="EMBL" id="MCGE01000028">
    <property type="protein sequence ID" value="ORZ09208.1"/>
    <property type="molecule type" value="Genomic_DNA"/>
</dbReference>
<dbReference type="SMART" id="SM00581">
    <property type="entry name" value="PSP"/>
    <property type="match status" value="1"/>
</dbReference>
<feature type="region of interest" description="Disordered" evidence="1">
    <location>
        <begin position="190"/>
        <end position="212"/>
    </location>
</feature>
<dbReference type="InterPro" id="IPR006568">
    <property type="entry name" value="PSP_pro-rich"/>
</dbReference>
<feature type="domain" description="PSP proline-rich" evidence="2">
    <location>
        <begin position="251"/>
        <end position="306"/>
    </location>
</feature>
<dbReference type="Pfam" id="PF04046">
    <property type="entry name" value="PSP"/>
    <property type="match status" value="1"/>
</dbReference>
<feature type="compositionally biased region" description="Basic and acidic residues" evidence="1">
    <location>
        <begin position="537"/>
        <end position="551"/>
    </location>
</feature>
<dbReference type="InterPro" id="IPR052584">
    <property type="entry name" value="U2_snRNP_Complex_Component"/>
</dbReference>
<keyword evidence="4" id="KW-1185">Reference proteome</keyword>
<name>A0A1X2I4G4_9FUNG</name>
<organism evidence="3 4">
    <name type="scientific">Absidia repens</name>
    <dbReference type="NCBI Taxonomy" id="90262"/>
    <lineage>
        <taxon>Eukaryota</taxon>
        <taxon>Fungi</taxon>
        <taxon>Fungi incertae sedis</taxon>
        <taxon>Mucoromycota</taxon>
        <taxon>Mucoromycotina</taxon>
        <taxon>Mucoromycetes</taxon>
        <taxon>Mucorales</taxon>
        <taxon>Cunninghamellaceae</taxon>
        <taxon>Absidia</taxon>
    </lineage>
</organism>
<reference evidence="3 4" key="1">
    <citation type="submission" date="2016-07" db="EMBL/GenBank/DDBJ databases">
        <title>Pervasive Adenine N6-methylation of Active Genes in Fungi.</title>
        <authorList>
            <consortium name="DOE Joint Genome Institute"/>
            <person name="Mondo S.J."/>
            <person name="Dannebaum R.O."/>
            <person name="Kuo R.C."/>
            <person name="Labutti K."/>
            <person name="Haridas S."/>
            <person name="Kuo A."/>
            <person name="Salamov A."/>
            <person name="Ahrendt S.R."/>
            <person name="Lipzen A."/>
            <person name="Sullivan W."/>
            <person name="Andreopoulos W.B."/>
            <person name="Clum A."/>
            <person name="Lindquist E."/>
            <person name="Daum C."/>
            <person name="Ramamoorthy G.K."/>
            <person name="Gryganskyi A."/>
            <person name="Culley D."/>
            <person name="Magnuson J.K."/>
            <person name="James T.Y."/>
            <person name="O'Malley M.A."/>
            <person name="Stajich J.E."/>
            <person name="Spatafora J.W."/>
            <person name="Visel A."/>
            <person name="Grigoriev I.V."/>
        </authorList>
    </citation>
    <scope>NUCLEOTIDE SEQUENCE [LARGE SCALE GENOMIC DNA]</scope>
    <source>
        <strain evidence="3 4">NRRL 1336</strain>
    </source>
</reference>
<protein>
    <recommendedName>
        <fullName evidence="2">PSP proline-rich domain-containing protein</fullName>
    </recommendedName>
</protein>
<evidence type="ECO:0000256" key="1">
    <source>
        <dbReference type="SAM" id="MobiDB-lite"/>
    </source>
</evidence>
<dbReference type="PANTHER" id="PTHR12785:SF6">
    <property type="entry name" value="SPLICING FACTOR 3B SUBUNIT 2"/>
    <property type="match status" value="1"/>
</dbReference>
<evidence type="ECO:0000259" key="2">
    <source>
        <dbReference type="SMART" id="SM00581"/>
    </source>
</evidence>
<dbReference type="Proteomes" id="UP000193560">
    <property type="component" value="Unassembled WGS sequence"/>
</dbReference>
<feature type="compositionally biased region" description="Acidic residues" evidence="1">
    <location>
        <begin position="359"/>
        <end position="371"/>
    </location>
</feature>
<evidence type="ECO:0000313" key="3">
    <source>
        <dbReference type="EMBL" id="ORZ09208.1"/>
    </source>
</evidence>
<dbReference type="InterPro" id="IPR007180">
    <property type="entry name" value="DUF382"/>
</dbReference>
<proteinExistence type="predicted"/>
<dbReference type="Pfam" id="PF04037">
    <property type="entry name" value="DUF382"/>
    <property type="match status" value="1"/>
</dbReference>
<gene>
    <name evidence="3" type="ORF">BCR42DRAFT_334858</name>
</gene>
<comment type="caution">
    <text evidence="3">The sequence shown here is derived from an EMBL/GenBank/DDBJ whole genome shotgun (WGS) entry which is preliminary data.</text>
</comment>
<evidence type="ECO:0000313" key="4">
    <source>
        <dbReference type="Proteomes" id="UP000193560"/>
    </source>
</evidence>
<sequence>MSSTDDSQLQQEVDLSLTDNAIDYVTAPIDLAPLDCYGQDVVQQFSAIFKRFETLSSNNKGNDKQARKTKTQNPIASKDEESNDDRIAAGASHLLETPLSRKKLKVAQRYTFDELKTLATAPEVVEVWDTSAMDPLLLVDLKSYRNTVPVPLHWRQRQKYLYRHRSEEKPPFDLPDFIKDTGVMEVRDNLKKQQEQKRQKAKTRERRNPKLGKTDLDYQVLHDAFFLYQTEPHLTPHGDLYYERKETVSQLKNKKPGQLSDELKNALGILSMPLAPPPWLLQMQRYGPPPSYPHLKIPGLTAPIPAGAQWGLQKGGWGLIPVDGFNRPLYADVFKNSPLSNDAGLFQDETVNRTLWGELENDYDDNDDSSDNENNNTDIPTTADQPISVLDTEKVKPINVDVGLELETGKRKRPLPSKNNQDSTILPKLYDIIPSKKATGITGLMGSQHIYELPSASSSPNGPRPTGTALNNIGHTWNKTQDITVSLDPNDLNDYGTAVQEMYQKAQEEHMPEGVGGQELKQMYTDYAKRQAKRKRQMDIKNADKKKDFRF</sequence>
<feature type="region of interest" description="Disordered" evidence="1">
    <location>
        <begin position="507"/>
        <end position="551"/>
    </location>
</feature>
<dbReference type="GO" id="GO:0005634">
    <property type="term" value="C:nucleus"/>
    <property type="evidence" value="ECO:0007669"/>
    <property type="project" value="InterPro"/>
</dbReference>
<feature type="region of interest" description="Disordered" evidence="1">
    <location>
        <begin position="359"/>
        <end position="385"/>
    </location>
</feature>